<dbReference type="AlphaFoldDB" id="A0A0M2PWA4"/>
<comment type="caution">
    <text evidence="3">The sequence shown here is derived from an EMBL/GenBank/DDBJ whole genome shotgun (WGS) entry which is preliminary data.</text>
</comment>
<evidence type="ECO:0000313" key="4">
    <source>
        <dbReference type="Proteomes" id="UP000034681"/>
    </source>
</evidence>
<keyword evidence="4" id="KW-1185">Reference proteome</keyword>
<proteinExistence type="predicted"/>
<keyword evidence="2" id="KW-1133">Transmembrane helix</keyword>
<name>A0A0M2PWA4_PROHO</name>
<dbReference type="Proteomes" id="UP000034681">
    <property type="component" value="Unassembled WGS sequence"/>
</dbReference>
<evidence type="ECO:0000256" key="1">
    <source>
        <dbReference type="SAM" id="MobiDB-lite"/>
    </source>
</evidence>
<protein>
    <submittedName>
        <fullName evidence="3">Uncharacterized protein</fullName>
    </submittedName>
</protein>
<gene>
    <name evidence="3" type="ORF">PROH_17520</name>
</gene>
<keyword evidence="2" id="KW-0472">Membrane</keyword>
<dbReference type="EMBL" id="AJTX02000007">
    <property type="protein sequence ID" value="KKI98656.1"/>
    <property type="molecule type" value="Genomic_DNA"/>
</dbReference>
<evidence type="ECO:0000256" key="2">
    <source>
        <dbReference type="SAM" id="Phobius"/>
    </source>
</evidence>
<feature type="region of interest" description="Disordered" evidence="1">
    <location>
        <begin position="65"/>
        <end position="84"/>
    </location>
</feature>
<accession>A0A0M2PWA4</accession>
<reference evidence="3" key="1">
    <citation type="submission" date="2012-04" db="EMBL/GenBank/DDBJ databases">
        <authorList>
            <person name="Borisov I.G."/>
            <person name="Ivanikova N.V."/>
            <person name="Pinevich A.V."/>
        </authorList>
    </citation>
    <scope>NUCLEOTIDE SEQUENCE</scope>
    <source>
        <strain evidence="3">CALU 1027</strain>
    </source>
</reference>
<keyword evidence="2" id="KW-0812">Transmembrane</keyword>
<organism evidence="3 4">
    <name type="scientific">Prochlorothrix hollandica PCC 9006 = CALU 1027</name>
    <dbReference type="NCBI Taxonomy" id="317619"/>
    <lineage>
        <taxon>Bacteria</taxon>
        <taxon>Bacillati</taxon>
        <taxon>Cyanobacteriota</taxon>
        <taxon>Cyanophyceae</taxon>
        <taxon>Prochlorotrichales</taxon>
        <taxon>Prochlorotrichaceae</taxon>
        <taxon>Prochlorothrix</taxon>
    </lineage>
</organism>
<sequence length="107" mass="11978">MGIVYGLYNVTNLLSGMLRGGSFTSPTIRCSAIPRVILLLFWVTFLPFLIPIIWEGDRLITAISPTVSDRDPRPDPKVPSPVSPLVPPNLILTIRKNRAKIKDFYND</sequence>
<feature type="transmembrane region" description="Helical" evidence="2">
    <location>
        <begin position="32"/>
        <end position="54"/>
    </location>
</feature>
<evidence type="ECO:0000313" key="3">
    <source>
        <dbReference type="EMBL" id="KKI98656.1"/>
    </source>
</evidence>